<dbReference type="SUPFAM" id="SSF49562">
    <property type="entry name" value="C2 domain (Calcium/lipid-binding domain, CaLB)"/>
    <property type="match status" value="1"/>
</dbReference>
<dbReference type="AlphaFoldDB" id="A0AAP0E392"/>
<dbReference type="EMBL" id="JBBNAG010000013">
    <property type="protein sequence ID" value="KAK9084198.1"/>
    <property type="molecule type" value="Genomic_DNA"/>
</dbReference>
<name>A0AAP0E392_9MAGN</name>
<evidence type="ECO:0000259" key="1">
    <source>
        <dbReference type="PROSITE" id="PS50004"/>
    </source>
</evidence>
<comment type="caution">
    <text evidence="2">The sequence shown here is derived from an EMBL/GenBank/DDBJ whole genome shotgun (WGS) entry which is preliminary data.</text>
</comment>
<dbReference type="InterPro" id="IPR000008">
    <property type="entry name" value="C2_dom"/>
</dbReference>
<dbReference type="Gene3D" id="2.60.40.150">
    <property type="entry name" value="C2 domain"/>
    <property type="match status" value="1"/>
</dbReference>
<reference evidence="2 3" key="1">
    <citation type="submission" date="2024-01" db="EMBL/GenBank/DDBJ databases">
        <title>Genome assemblies of Stephania.</title>
        <authorList>
            <person name="Yang L."/>
        </authorList>
    </citation>
    <scope>NUCLEOTIDE SEQUENCE [LARGE SCALE GENOMIC DNA]</scope>
    <source>
        <strain evidence="2">JXDWG</strain>
        <tissue evidence="2">Leaf</tissue>
    </source>
</reference>
<dbReference type="PANTHER" id="PTHR32246">
    <property type="entry name" value="INGRESSION PROTEIN FIC1"/>
    <property type="match status" value="1"/>
</dbReference>
<dbReference type="Proteomes" id="UP001419268">
    <property type="component" value="Unassembled WGS sequence"/>
</dbReference>
<evidence type="ECO:0000313" key="3">
    <source>
        <dbReference type="Proteomes" id="UP001419268"/>
    </source>
</evidence>
<dbReference type="PANTHER" id="PTHR32246:SF173">
    <property type="entry name" value="C2 DOMAIN-CONTAINING PROTEIN"/>
    <property type="match status" value="1"/>
</dbReference>
<feature type="domain" description="C2" evidence="1">
    <location>
        <begin position="1"/>
        <end position="117"/>
    </location>
</feature>
<proteinExistence type="predicted"/>
<dbReference type="Pfam" id="PF00168">
    <property type="entry name" value="C2"/>
    <property type="match status" value="1"/>
</dbReference>
<evidence type="ECO:0000313" key="2">
    <source>
        <dbReference type="EMBL" id="KAK9084198.1"/>
    </source>
</evidence>
<protein>
    <recommendedName>
        <fullName evidence="1">C2 domain-containing protein</fullName>
    </recommendedName>
</protein>
<keyword evidence="3" id="KW-1185">Reference proteome</keyword>
<gene>
    <name evidence="2" type="ORF">Scep_030669</name>
</gene>
<sequence>MERTKKLEIILESATGLKDVRTTGRMRVYATGAISEGAFSAASLTSMQATEADTTGETNPVWNTKMSFTVPETDPLHRELVFGLFCQRSLLEDKCLDVVRVPLSTLIAGRPSVAFTEVSYPISNGRGGKLNFYYRFQDLSADHHSAIHSSSTVTRGVAGPSYSSGAGTGREVAPVKKLGLDAREVVSRLSDVVEKAVDGAFESMSISDVPDLISDIDFPAIGEFVVGVLGSI</sequence>
<accession>A0AAP0E392</accession>
<dbReference type="PROSITE" id="PS50004">
    <property type="entry name" value="C2"/>
    <property type="match status" value="1"/>
</dbReference>
<organism evidence="2 3">
    <name type="scientific">Stephania cephalantha</name>
    <dbReference type="NCBI Taxonomy" id="152367"/>
    <lineage>
        <taxon>Eukaryota</taxon>
        <taxon>Viridiplantae</taxon>
        <taxon>Streptophyta</taxon>
        <taxon>Embryophyta</taxon>
        <taxon>Tracheophyta</taxon>
        <taxon>Spermatophyta</taxon>
        <taxon>Magnoliopsida</taxon>
        <taxon>Ranunculales</taxon>
        <taxon>Menispermaceae</taxon>
        <taxon>Menispermoideae</taxon>
        <taxon>Cissampelideae</taxon>
        <taxon>Stephania</taxon>
    </lineage>
</organism>
<dbReference type="InterPro" id="IPR035892">
    <property type="entry name" value="C2_domain_sf"/>
</dbReference>